<feature type="region of interest" description="Disordered" evidence="5">
    <location>
        <begin position="200"/>
        <end position="224"/>
    </location>
</feature>
<dbReference type="PANTHER" id="PTHR23510:SF56">
    <property type="entry name" value="MAJOR FACILITATOR SUPERFAMILY DOMAIN-CONTAINING PROTEIN 8-LIKE"/>
    <property type="match status" value="1"/>
</dbReference>
<dbReference type="InterPro" id="IPR051068">
    <property type="entry name" value="MFS_Domain-Containing_Protein"/>
</dbReference>
<dbReference type="PRINTS" id="PR01035">
    <property type="entry name" value="TCRTETA"/>
</dbReference>
<feature type="domain" description="Major facilitator superfamily (MFS) profile" evidence="7">
    <location>
        <begin position="10"/>
        <end position="483"/>
    </location>
</feature>
<comment type="caution">
    <text evidence="8">The sequence shown here is derived from an EMBL/GenBank/DDBJ whole genome shotgun (WGS) entry which is preliminary data.</text>
</comment>
<dbReference type="Gene3D" id="1.20.1250.20">
    <property type="entry name" value="MFS general substrate transporter like domains"/>
    <property type="match status" value="1"/>
</dbReference>
<comment type="subcellular location">
    <subcellularLocation>
        <location evidence="1">Membrane</location>
        <topology evidence="1">Multi-pass membrane protein</topology>
    </subcellularLocation>
</comment>
<dbReference type="AlphaFoldDB" id="A0A315UUS0"/>
<feature type="transmembrane region" description="Helical" evidence="6">
    <location>
        <begin position="367"/>
        <end position="389"/>
    </location>
</feature>
<evidence type="ECO:0000256" key="4">
    <source>
        <dbReference type="ARBA" id="ARBA00023136"/>
    </source>
</evidence>
<reference evidence="8 9" key="1">
    <citation type="journal article" date="2018" name="G3 (Bethesda)">
        <title>A High-Quality Reference Genome for the Invasive Mosquitofish Gambusia affinis Using a Chicago Library.</title>
        <authorList>
            <person name="Hoffberg S.L."/>
            <person name="Troendle N.J."/>
            <person name="Glenn T.C."/>
            <person name="Mahmud O."/>
            <person name="Louha S."/>
            <person name="Chalopin D."/>
            <person name="Bennetzen J.L."/>
            <person name="Mauricio R."/>
        </authorList>
    </citation>
    <scope>NUCLEOTIDE SEQUENCE [LARGE SCALE GENOMIC DNA]</scope>
    <source>
        <strain evidence="8">NE01/NJP1002.9</strain>
        <tissue evidence="8">Muscle</tissue>
    </source>
</reference>
<dbReference type="Proteomes" id="UP000250572">
    <property type="component" value="Unassembled WGS sequence"/>
</dbReference>
<feature type="compositionally biased region" description="Basic and acidic residues" evidence="5">
    <location>
        <begin position="200"/>
        <end position="220"/>
    </location>
</feature>
<keyword evidence="3 6" id="KW-1133">Transmembrane helix</keyword>
<feature type="transmembrane region" description="Helical" evidence="6">
    <location>
        <begin position="176"/>
        <end position="194"/>
    </location>
</feature>
<dbReference type="SUPFAM" id="SSF103473">
    <property type="entry name" value="MFS general substrate transporter"/>
    <property type="match status" value="1"/>
</dbReference>
<dbReference type="InterPro" id="IPR036259">
    <property type="entry name" value="MFS_trans_sf"/>
</dbReference>
<feature type="transmembrane region" description="Helical" evidence="6">
    <location>
        <begin position="302"/>
        <end position="319"/>
    </location>
</feature>
<feature type="transmembrane region" description="Helical" evidence="6">
    <location>
        <begin position="460"/>
        <end position="480"/>
    </location>
</feature>
<keyword evidence="2 6" id="KW-0812">Transmembrane</keyword>
<feature type="transmembrane region" description="Helical" evidence="6">
    <location>
        <begin position="77"/>
        <end position="96"/>
    </location>
</feature>
<dbReference type="STRING" id="33528.ENSGAFP00000022824"/>
<sequence length="565" mass="62207">MDYQRKKKLTFATIGLIFLFSGVEYAVILPTIWRYLQTLEAPTYFLGLALSAFSLSGLLSGPLFGYWSDRTRTTKTIILLCNIFEIIGNFMYFMGYSKWVLLSSRLLAGIGTGAGSSIFGFLTRSTASEDRATVFAAVMACRQAGLLIGPAFNIFLRLCDFHIGPFIVNKYTAPGLFMGLLWILLQLTVIFMYWDLPPTERRQTDSSSKRHEEENVHGLSEDNNDEVVEEEVMPLMTSQELVGSYGSVTTSSQCKSHKSDESSNSPSHSNSPLESPVATPTDDLHSSLSDSSTCKEFLREEVVVLLAAQFITLFNQTALETMVTPLTQKYFDFKELENSVMYCLGGVVVIAGFLLVHWLSRHVTERVVFAIGLTFCNISCIWCLIFFANPFGSFAWQLTEFIIGVFLQALGLPFVAVAQVSLFSKVTSERTQGDQGVRRSVGGLATILGPLWGGGLTENMYIMVGVMVALLILLTIMLAFSYNRLVEPAEGSEHAESPAPMEDSATAEDCWLPSQGALNQLPRASCIPFAPRREITSPSASPESGHAKPMGALLSKPLLQFLEGN</sequence>
<dbReference type="GO" id="GO:0016020">
    <property type="term" value="C:membrane"/>
    <property type="evidence" value="ECO:0007669"/>
    <property type="project" value="UniProtKB-SubCell"/>
</dbReference>
<protein>
    <recommendedName>
        <fullName evidence="7">Major facilitator superfamily (MFS) profile domain-containing protein</fullName>
    </recommendedName>
</protein>
<gene>
    <name evidence="8" type="ORF">CCH79_00014985</name>
</gene>
<dbReference type="InterPro" id="IPR001958">
    <property type="entry name" value="Tet-R_TetA/multi-R_MdtG-like"/>
</dbReference>
<feature type="transmembrane region" description="Helical" evidence="6">
    <location>
        <begin position="102"/>
        <end position="122"/>
    </location>
</feature>
<dbReference type="Pfam" id="PF07690">
    <property type="entry name" value="MFS_1"/>
    <property type="match status" value="1"/>
</dbReference>
<accession>A0A315UUS0</accession>
<feature type="transmembrane region" description="Helical" evidence="6">
    <location>
        <begin position="42"/>
        <end position="65"/>
    </location>
</feature>
<feature type="compositionally biased region" description="Low complexity" evidence="5">
    <location>
        <begin position="262"/>
        <end position="275"/>
    </location>
</feature>
<feature type="transmembrane region" description="Helical" evidence="6">
    <location>
        <begin position="134"/>
        <end position="156"/>
    </location>
</feature>
<evidence type="ECO:0000256" key="6">
    <source>
        <dbReference type="SAM" id="Phobius"/>
    </source>
</evidence>
<keyword evidence="9" id="KW-1185">Reference proteome</keyword>
<dbReference type="InterPro" id="IPR020846">
    <property type="entry name" value="MFS_dom"/>
</dbReference>
<dbReference type="PANTHER" id="PTHR23510">
    <property type="entry name" value="INNER MEMBRANE TRANSPORT PROTEIN YAJR"/>
    <property type="match status" value="1"/>
</dbReference>
<keyword evidence="4 6" id="KW-0472">Membrane</keyword>
<evidence type="ECO:0000256" key="3">
    <source>
        <dbReference type="ARBA" id="ARBA00022989"/>
    </source>
</evidence>
<name>A0A315UUS0_GAMAF</name>
<feature type="transmembrane region" description="Helical" evidence="6">
    <location>
        <begin position="436"/>
        <end position="454"/>
    </location>
</feature>
<feature type="region of interest" description="Disordered" evidence="5">
    <location>
        <begin position="248"/>
        <end position="287"/>
    </location>
</feature>
<dbReference type="GO" id="GO:0022857">
    <property type="term" value="F:transmembrane transporter activity"/>
    <property type="evidence" value="ECO:0007669"/>
    <property type="project" value="InterPro"/>
</dbReference>
<proteinExistence type="predicted"/>
<feature type="transmembrane region" description="Helical" evidence="6">
    <location>
        <begin position="401"/>
        <end position="424"/>
    </location>
</feature>
<evidence type="ECO:0000256" key="5">
    <source>
        <dbReference type="SAM" id="MobiDB-lite"/>
    </source>
</evidence>
<dbReference type="InterPro" id="IPR011701">
    <property type="entry name" value="MFS"/>
</dbReference>
<evidence type="ECO:0000259" key="7">
    <source>
        <dbReference type="PROSITE" id="PS50850"/>
    </source>
</evidence>
<evidence type="ECO:0000313" key="8">
    <source>
        <dbReference type="EMBL" id="PWA14572.1"/>
    </source>
</evidence>
<evidence type="ECO:0000313" key="9">
    <source>
        <dbReference type="Proteomes" id="UP000250572"/>
    </source>
</evidence>
<evidence type="ECO:0000256" key="1">
    <source>
        <dbReference type="ARBA" id="ARBA00004141"/>
    </source>
</evidence>
<dbReference type="EMBL" id="NHOQ01002824">
    <property type="protein sequence ID" value="PWA14572.1"/>
    <property type="molecule type" value="Genomic_DNA"/>
</dbReference>
<dbReference type="PROSITE" id="PS50850">
    <property type="entry name" value="MFS"/>
    <property type="match status" value="1"/>
</dbReference>
<feature type="region of interest" description="Disordered" evidence="5">
    <location>
        <begin position="533"/>
        <end position="552"/>
    </location>
</feature>
<feature type="transmembrane region" description="Helical" evidence="6">
    <location>
        <begin position="339"/>
        <end position="360"/>
    </location>
</feature>
<organism evidence="8 9">
    <name type="scientific">Gambusia affinis</name>
    <name type="common">Western mosquitofish</name>
    <name type="synonym">Heterandria affinis</name>
    <dbReference type="NCBI Taxonomy" id="33528"/>
    <lineage>
        <taxon>Eukaryota</taxon>
        <taxon>Metazoa</taxon>
        <taxon>Chordata</taxon>
        <taxon>Craniata</taxon>
        <taxon>Vertebrata</taxon>
        <taxon>Euteleostomi</taxon>
        <taxon>Actinopterygii</taxon>
        <taxon>Neopterygii</taxon>
        <taxon>Teleostei</taxon>
        <taxon>Neoteleostei</taxon>
        <taxon>Acanthomorphata</taxon>
        <taxon>Ovalentaria</taxon>
        <taxon>Atherinomorphae</taxon>
        <taxon>Cyprinodontiformes</taxon>
        <taxon>Poeciliidae</taxon>
        <taxon>Poeciliinae</taxon>
        <taxon>Gambusia</taxon>
    </lineage>
</organism>
<evidence type="ECO:0000256" key="2">
    <source>
        <dbReference type="ARBA" id="ARBA00022692"/>
    </source>
</evidence>